<comment type="caution">
    <text evidence="1">The sequence shown here is derived from an EMBL/GenBank/DDBJ whole genome shotgun (WGS) entry which is preliminary data.</text>
</comment>
<sequence>AVGDCGGRLGIAEGGRGGGGGSLH</sequence>
<accession>A0A3L6E212</accession>
<dbReference type="Proteomes" id="UP000251960">
    <property type="component" value="Chromosome 7"/>
</dbReference>
<dbReference type="EMBL" id="NCVQ01000008">
    <property type="protein sequence ID" value="PWZ14964.1"/>
    <property type="molecule type" value="Genomic_DNA"/>
</dbReference>
<evidence type="ECO:0000313" key="1">
    <source>
        <dbReference type="EMBL" id="PWZ14964.1"/>
    </source>
</evidence>
<name>A0A3L6E212_MAIZE</name>
<proteinExistence type="predicted"/>
<evidence type="ECO:0000313" key="2">
    <source>
        <dbReference type="Proteomes" id="UP000251960"/>
    </source>
</evidence>
<organism evidence="1 2">
    <name type="scientific">Zea mays</name>
    <name type="common">Maize</name>
    <dbReference type="NCBI Taxonomy" id="4577"/>
    <lineage>
        <taxon>Eukaryota</taxon>
        <taxon>Viridiplantae</taxon>
        <taxon>Streptophyta</taxon>
        <taxon>Embryophyta</taxon>
        <taxon>Tracheophyta</taxon>
        <taxon>Spermatophyta</taxon>
        <taxon>Magnoliopsida</taxon>
        <taxon>Liliopsida</taxon>
        <taxon>Poales</taxon>
        <taxon>Poaceae</taxon>
        <taxon>PACMAD clade</taxon>
        <taxon>Panicoideae</taxon>
        <taxon>Andropogonodae</taxon>
        <taxon>Andropogoneae</taxon>
        <taxon>Tripsacinae</taxon>
        <taxon>Zea</taxon>
    </lineage>
</organism>
<reference evidence="1 2" key="1">
    <citation type="journal article" date="2018" name="Nat. Genet.">
        <title>Extensive intraspecific gene order and gene structural variations between Mo17 and other maize genomes.</title>
        <authorList>
            <person name="Sun S."/>
            <person name="Zhou Y."/>
            <person name="Chen J."/>
            <person name="Shi J."/>
            <person name="Zhao H."/>
            <person name="Zhao H."/>
            <person name="Song W."/>
            <person name="Zhang M."/>
            <person name="Cui Y."/>
            <person name="Dong X."/>
            <person name="Liu H."/>
            <person name="Ma X."/>
            <person name="Jiao Y."/>
            <person name="Wang B."/>
            <person name="Wei X."/>
            <person name="Stein J.C."/>
            <person name="Glaubitz J.C."/>
            <person name="Lu F."/>
            <person name="Yu G."/>
            <person name="Liang C."/>
            <person name="Fengler K."/>
            <person name="Li B."/>
            <person name="Rafalski A."/>
            <person name="Schnable P.S."/>
            <person name="Ware D.H."/>
            <person name="Buckler E.S."/>
            <person name="Lai J."/>
        </authorList>
    </citation>
    <scope>NUCLEOTIDE SEQUENCE [LARGE SCALE GENOMIC DNA]</scope>
    <source>
        <strain evidence="2">cv. Missouri 17</strain>
        <tissue evidence="1">Seedling</tissue>
    </source>
</reference>
<gene>
    <name evidence="1" type="ORF">Zm00014a_005036</name>
</gene>
<dbReference type="AlphaFoldDB" id="A0A3L6E212"/>
<feature type="non-terminal residue" evidence="1">
    <location>
        <position position="1"/>
    </location>
</feature>
<protein>
    <submittedName>
        <fullName evidence="1">Uncharacterized protein</fullName>
    </submittedName>
</protein>